<dbReference type="EMBL" id="JAPDFW010000056">
    <property type="protein sequence ID" value="KAJ5077883.1"/>
    <property type="molecule type" value="Genomic_DNA"/>
</dbReference>
<accession>A0A9Q0LRX1</accession>
<evidence type="ECO:0000313" key="2">
    <source>
        <dbReference type="EMBL" id="KAJ5077883.1"/>
    </source>
</evidence>
<organism evidence="2 3">
    <name type="scientific">Anaeramoeba ignava</name>
    <name type="common">Anaerobic marine amoeba</name>
    <dbReference type="NCBI Taxonomy" id="1746090"/>
    <lineage>
        <taxon>Eukaryota</taxon>
        <taxon>Metamonada</taxon>
        <taxon>Anaeramoebidae</taxon>
        <taxon>Anaeramoeba</taxon>
    </lineage>
</organism>
<protein>
    <submittedName>
        <fullName evidence="2">Uncharacterized protein</fullName>
    </submittedName>
</protein>
<keyword evidence="3" id="KW-1185">Reference proteome</keyword>
<sequence length="720" mass="82912">MLNFENQFVIQEKLKEPSTSAKKIIDSINSIISDKKQTKKIRSLLQDLCIFRIEQHQIDNFLSCAFKILSQYDNEKIIRLTHYLITSLGKLDLKQSTSLYNQLEKEIKSTNIGNQILSIHTLGTCLCVNTFKESFLNYLIERMEMGFQTQITPKKKGFSKKSKQSDDYIFLQTACLKVAAIRFPRSQKLKSIVLKLMESKDEEAVRLSINLFYGLMNKNINMYQSLMGILPTNATFESKFIVKKKHTKKKDEKNFLQNPEINLTSIQSQSSFLRLIEKMMVSIPKEAKPKFYNAVLLVMKYNINLEELNTGSRKNEPENSKTNESQGEQSAQTTSKVGLTHQMKHLEIFLAGIGALSSGENSWEIMHQLSINHQEFPLNKRAHNFEQFSEQKYSINDFILQQIYIIISRYNFQLRKSRSSGFSVFGDPETTSSKIDFVPEKNPRDIGNAELVGTLRALCKFVTSFNSSNPPNKFAKNLSIFHPIQNQLYELASLSKSPTIKMWVVCSLICSYQPPHNLQSQESAPVQSQQTQQLQNVYEFQNQNSFKILQEIIIKEIKKKTFTPHLFNFILKTFEERLQITPKITPVALSIFQKVSQKSIELFESSLLVSHFEKIIQFNSYNRILMETIIIILDSDPKPEFFLTLKNIKSKIIHFVGNQIHKILGLSVDSLYSPLAQDNPSTNAAKTLLDSIILRLKHFAILGDYDLQIQSILAIWKIRN</sequence>
<dbReference type="AlphaFoldDB" id="A0A9Q0LRX1"/>
<feature type="compositionally biased region" description="Polar residues" evidence="1">
    <location>
        <begin position="322"/>
        <end position="336"/>
    </location>
</feature>
<name>A0A9Q0LRX1_ANAIG</name>
<gene>
    <name evidence="2" type="ORF">M0811_05573</name>
</gene>
<dbReference type="Proteomes" id="UP001149090">
    <property type="component" value="Unassembled WGS sequence"/>
</dbReference>
<evidence type="ECO:0000313" key="3">
    <source>
        <dbReference type="Proteomes" id="UP001149090"/>
    </source>
</evidence>
<proteinExistence type="predicted"/>
<comment type="caution">
    <text evidence="2">The sequence shown here is derived from an EMBL/GenBank/DDBJ whole genome shotgun (WGS) entry which is preliminary data.</text>
</comment>
<feature type="region of interest" description="Disordered" evidence="1">
    <location>
        <begin position="309"/>
        <end position="336"/>
    </location>
</feature>
<evidence type="ECO:0000256" key="1">
    <source>
        <dbReference type="SAM" id="MobiDB-lite"/>
    </source>
</evidence>
<reference evidence="2" key="1">
    <citation type="submission" date="2022-10" db="EMBL/GenBank/DDBJ databases">
        <title>Novel sulphate-reducing endosymbionts in the free-living metamonad Anaeramoeba.</title>
        <authorList>
            <person name="Jerlstrom-Hultqvist J."/>
            <person name="Cepicka I."/>
            <person name="Gallot-Lavallee L."/>
            <person name="Salas-Leiva D."/>
            <person name="Curtis B.A."/>
            <person name="Zahonova K."/>
            <person name="Pipaliya S."/>
            <person name="Dacks J."/>
            <person name="Roger A.J."/>
        </authorList>
    </citation>
    <scope>NUCLEOTIDE SEQUENCE</scope>
    <source>
        <strain evidence="2">BMAN</strain>
    </source>
</reference>